<evidence type="ECO:0000256" key="1">
    <source>
        <dbReference type="SAM" id="MobiDB-lite"/>
    </source>
</evidence>
<keyword evidence="3" id="KW-1185">Reference proteome</keyword>
<gene>
    <name evidence="2" type="ORF">CROQUDRAFT_85525</name>
</gene>
<comment type="caution">
    <text evidence="2">The sequence shown here is derived from an EMBL/GenBank/DDBJ whole genome shotgun (WGS) entry which is preliminary data.</text>
</comment>
<reference evidence="2" key="1">
    <citation type="submission" date="2013-11" db="EMBL/GenBank/DDBJ databases">
        <title>Genome sequence of the fusiform rust pathogen reveals effectors for host alternation and coevolution with pine.</title>
        <authorList>
            <consortium name="DOE Joint Genome Institute"/>
            <person name="Smith K."/>
            <person name="Pendleton A."/>
            <person name="Kubisiak T."/>
            <person name="Anderson C."/>
            <person name="Salamov A."/>
            <person name="Aerts A."/>
            <person name="Riley R."/>
            <person name="Clum A."/>
            <person name="Lindquist E."/>
            <person name="Ence D."/>
            <person name="Campbell M."/>
            <person name="Kronenberg Z."/>
            <person name="Feau N."/>
            <person name="Dhillon B."/>
            <person name="Hamelin R."/>
            <person name="Burleigh J."/>
            <person name="Smith J."/>
            <person name="Yandell M."/>
            <person name="Nelson C."/>
            <person name="Grigoriev I."/>
            <person name="Davis J."/>
        </authorList>
    </citation>
    <scope>NUCLEOTIDE SEQUENCE</scope>
    <source>
        <strain evidence="2">G11</strain>
    </source>
</reference>
<name>A0A9P6THF0_9BASI</name>
<dbReference type="EMBL" id="MU167208">
    <property type="protein sequence ID" value="KAG0152437.1"/>
    <property type="molecule type" value="Genomic_DNA"/>
</dbReference>
<accession>A0A9P6THF0</accession>
<organism evidence="2 3">
    <name type="scientific">Cronartium quercuum f. sp. fusiforme G11</name>
    <dbReference type="NCBI Taxonomy" id="708437"/>
    <lineage>
        <taxon>Eukaryota</taxon>
        <taxon>Fungi</taxon>
        <taxon>Dikarya</taxon>
        <taxon>Basidiomycota</taxon>
        <taxon>Pucciniomycotina</taxon>
        <taxon>Pucciniomycetes</taxon>
        <taxon>Pucciniales</taxon>
        <taxon>Coleosporiaceae</taxon>
        <taxon>Cronartium</taxon>
    </lineage>
</organism>
<proteinExistence type="predicted"/>
<dbReference type="Proteomes" id="UP000886653">
    <property type="component" value="Unassembled WGS sequence"/>
</dbReference>
<sequence>MVSKVRNARHPSVRWIAQEDREDLRRVWYHTGREFADEWRLVTSDILDGKGYSNTMMINPMPNPASSGSQALFSRQCAYQFILQPSSTSLFHHTLHSIHIHLQSLSTASSRSSDRFPKVQHSTAFTTAVETPWLLLLHRGLSNYVYSRTDNNDNRKRSRKKPPVANGSTRAEENIFLPHVLRPDQAWDWSRIFSSFSLCPPFAMSFETPNLPFPTIVINISQSRPSSDSLISICLSS</sequence>
<evidence type="ECO:0000313" key="3">
    <source>
        <dbReference type="Proteomes" id="UP000886653"/>
    </source>
</evidence>
<dbReference type="AlphaFoldDB" id="A0A9P6THF0"/>
<evidence type="ECO:0000313" key="2">
    <source>
        <dbReference type="EMBL" id="KAG0152437.1"/>
    </source>
</evidence>
<protein>
    <submittedName>
        <fullName evidence="2">Uncharacterized protein</fullName>
    </submittedName>
</protein>
<feature type="region of interest" description="Disordered" evidence="1">
    <location>
        <begin position="148"/>
        <end position="168"/>
    </location>
</feature>